<organism evidence="1 2">
    <name type="scientific">Fusarium torreyae</name>
    <dbReference type="NCBI Taxonomy" id="1237075"/>
    <lineage>
        <taxon>Eukaryota</taxon>
        <taxon>Fungi</taxon>
        <taxon>Dikarya</taxon>
        <taxon>Ascomycota</taxon>
        <taxon>Pezizomycotina</taxon>
        <taxon>Sordariomycetes</taxon>
        <taxon>Hypocreomycetidae</taxon>
        <taxon>Hypocreales</taxon>
        <taxon>Nectriaceae</taxon>
        <taxon>Fusarium</taxon>
    </lineage>
</organism>
<evidence type="ECO:0000313" key="2">
    <source>
        <dbReference type="Proteomes" id="UP001152049"/>
    </source>
</evidence>
<accession>A0A9W8RVZ3</accession>
<proteinExistence type="predicted"/>
<dbReference type="OrthoDB" id="5025817at2759"/>
<comment type="caution">
    <text evidence="1">The sequence shown here is derived from an EMBL/GenBank/DDBJ whole genome shotgun (WGS) entry which is preliminary data.</text>
</comment>
<evidence type="ECO:0000313" key="1">
    <source>
        <dbReference type="EMBL" id="KAJ4254382.1"/>
    </source>
</evidence>
<dbReference type="AlphaFoldDB" id="A0A9W8RVZ3"/>
<name>A0A9W8RVZ3_9HYPO</name>
<reference evidence="1" key="1">
    <citation type="submission" date="2022-09" db="EMBL/GenBank/DDBJ databases">
        <title>Fusarium specimens isolated from Avocado Roots.</title>
        <authorList>
            <person name="Stajich J."/>
            <person name="Roper C."/>
            <person name="Heimlech-Rivalta G."/>
        </authorList>
    </citation>
    <scope>NUCLEOTIDE SEQUENCE</scope>
    <source>
        <strain evidence="1">CF00136</strain>
    </source>
</reference>
<dbReference type="Proteomes" id="UP001152049">
    <property type="component" value="Unassembled WGS sequence"/>
</dbReference>
<sequence>MHNFPQAVCLPGTLEAARDYILETTTPPAAPEETRLVAYDQGQSWMQLHGQQPFELLIRRVASSNKGRDVVVPLVSTNITGDALAQPEHRITMQFVVWHRQANETTESSASA</sequence>
<keyword evidence="2" id="KW-1185">Reference proteome</keyword>
<dbReference type="EMBL" id="JAOQAZ010000022">
    <property type="protein sequence ID" value="KAJ4254382.1"/>
    <property type="molecule type" value="Genomic_DNA"/>
</dbReference>
<protein>
    <submittedName>
        <fullName evidence="1">Uncharacterized protein</fullName>
    </submittedName>
</protein>
<gene>
    <name evidence="1" type="ORF">NW762_009977</name>
</gene>